<comment type="similarity">
    <text evidence="3 13">Belongs to the glycosyltransferase 31 family.</text>
</comment>
<dbReference type="GeneTree" id="ENSGT00940000159134"/>
<evidence type="ECO:0000256" key="3">
    <source>
        <dbReference type="ARBA" id="ARBA00008661"/>
    </source>
</evidence>
<accession>A0A8C5Q8A3</accession>
<organism evidence="14 15">
    <name type="scientific">Leptobrachium leishanense</name>
    <name type="common">Leishan spiny toad</name>
    <dbReference type="NCBI Taxonomy" id="445787"/>
    <lineage>
        <taxon>Eukaryota</taxon>
        <taxon>Metazoa</taxon>
        <taxon>Chordata</taxon>
        <taxon>Craniata</taxon>
        <taxon>Vertebrata</taxon>
        <taxon>Euteleostomi</taxon>
        <taxon>Amphibia</taxon>
        <taxon>Batrachia</taxon>
        <taxon>Anura</taxon>
        <taxon>Pelobatoidea</taxon>
        <taxon>Megophryidae</taxon>
        <taxon>Leptobrachium</taxon>
    </lineage>
</organism>
<keyword evidence="5" id="KW-0808">Transferase</keyword>
<comment type="subcellular location">
    <subcellularLocation>
        <location evidence="1 13">Golgi apparatus membrane</location>
        <topology evidence="1 13">Single-pass type II membrane protein</topology>
    </subcellularLocation>
</comment>
<dbReference type="GO" id="GO:0016262">
    <property type="term" value="F:protein N-acetylglucosaminyltransferase activity"/>
    <property type="evidence" value="ECO:0007669"/>
    <property type="project" value="TreeGrafter"/>
</dbReference>
<evidence type="ECO:0000256" key="7">
    <source>
        <dbReference type="ARBA" id="ARBA00022968"/>
    </source>
</evidence>
<keyword evidence="7 13" id="KW-0735">Signal-anchor</keyword>
<protein>
    <recommendedName>
        <fullName evidence="13">Hexosyltransferase</fullName>
        <ecNumber evidence="13">2.4.1.-</ecNumber>
    </recommendedName>
</protein>
<keyword evidence="8 13" id="KW-1133">Transmembrane helix</keyword>
<dbReference type="GO" id="GO:0030311">
    <property type="term" value="P:poly-N-acetyllactosamine biosynthetic process"/>
    <property type="evidence" value="ECO:0007669"/>
    <property type="project" value="TreeGrafter"/>
</dbReference>
<keyword evidence="15" id="KW-1185">Reference proteome</keyword>
<dbReference type="FunFam" id="3.90.550.50:FF:000001">
    <property type="entry name" value="Hexosyltransferase"/>
    <property type="match status" value="1"/>
</dbReference>
<evidence type="ECO:0000256" key="11">
    <source>
        <dbReference type="ARBA" id="ARBA00023136"/>
    </source>
</evidence>
<keyword evidence="12" id="KW-0325">Glycoprotein</keyword>
<evidence type="ECO:0000313" key="15">
    <source>
        <dbReference type="Proteomes" id="UP000694569"/>
    </source>
</evidence>
<dbReference type="GO" id="GO:0006493">
    <property type="term" value="P:protein O-linked glycosylation"/>
    <property type="evidence" value="ECO:0007669"/>
    <property type="project" value="TreeGrafter"/>
</dbReference>
<dbReference type="PROSITE" id="PS51257">
    <property type="entry name" value="PROKAR_LIPOPROTEIN"/>
    <property type="match status" value="1"/>
</dbReference>
<dbReference type="Gene3D" id="3.90.550.50">
    <property type="match status" value="1"/>
</dbReference>
<evidence type="ECO:0000256" key="10">
    <source>
        <dbReference type="ARBA" id="ARBA00023098"/>
    </source>
</evidence>
<feature type="transmembrane region" description="Helical" evidence="13">
    <location>
        <begin position="7"/>
        <end position="28"/>
    </location>
</feature>
<comment type="pathway">
    <text evidence="2">Protein modification; protein glycosylation.</text>
</comment>
<keyword evidence="9 13" id="KW-0333">Golgi apparatus</keyword>
<evidence type="ECO:0000313" key="14">
    <source>
        <dbReference type="Ensembl" id="ENSLLEP00000033966.1"/>
    </source>
</evidence>
<dbReference type="GO" id="GO:0000139">
    <property type="term" value="C:Golgi membrane"/>
    <property type="evidence" value="ECO:0007669"/>
    <property type="project" value="UniProtKB-SubCell"/>
</dbReference>
<keyword evidence="10" id="KW-0443">Lipid metabolism</keyword>
<keyword evidence="6 13" id="KW-0812">Transmembrane</keyword>
<dbReference type="InterPro" id="IPR002659">
    <property type="entry name" value="Glyco_trans_31"/>
</dbReference>
<dbReference type="EC" id="2.4.1.-" evidence="13"/>
<evidence type="ECO:0000256" key="13">
    <source>
        <dbReference type="RuleBase" id="RU363063"/>
    </source>
</evidence>
<dbReference type="PANTHER" id="PTHR11214:SF384">
    <property type="entry name" value="HEXOSYLTRANSFERASE"/>
    <property type="match status" value="1"/>
</dbReference>
<reference evidence="14" key="2">
    <citation type="submission" date="2025-09" db="UniProtKB">
        <authorList>
            <consortium name="Ensembl"/>
        </authorList>
    </citation>
    <scope>IDENTIFICATION</scope>
</reference>
<evidence type="ECO:0000256" key="8">
    <source>
        <dbReference type="ARBA" id="ARBA00022989"/>
    </source>
</evidence>
<dbReference type="Ensembl" id="ENSLLET00000035256.1">
    <property type="protein sequence ID" value="ENSLLEP00000033966.1"/>
    <property type="gene ID" value="ENSLLEG00000021439.1"/>
</dbReference>
<dbReference type="OrthoDB" id="5957813at2759"/>
<keyword evidence="4 13" id="KW-0328">Glycosyltransferase</keyword>
<dbReference type="AlphaFoldDB" id="A0A8C5Q8A3"/>
<dbReference type="GO" id="GO:0006629">
    <property type="term" value="P:lipid metabolic process"/>
    <property type="evidence" value="ECO:0007669"/>
    <property type="project" value="UniProtKB-KW"/>
</dbReference>
<evidence type="ECO:0000256" key="12">
    <source>
        <dbReference type="ARBA" id="ARBA00023180"/>
    </source>
</evidence>
<evidence type="ECO:0000256" key="5">
    <source>
        <dbReference type="ARBA" id="ARBA00022679"/>
    </source>
</evidence>
<evidence type="ECO:0000256" key="4">
    <source>
        <dbReference type="ARBA" id="ARBA00022676"/>
    </source>
</evidence>
<keyword evidence="11 13" id="KW-0472">Membrane</keyword>
<dbReference type="Proteomes" id="UP000694569">
    <property type="component" value="Unplaced"/>
</dbReference>
<reference evidence="14" key="1">
    <citation type="submission" date="2025-08" db="UniProtKB">
        <authorList>
            <consortium name="Ensembl"/>
        </authorList>
    </citation>
    <scope>IDENTIFICATION</scope>
</reference>
<dbReference type="Pfam" id="PF01762">
    <property type="entry name" value="Galactosyl_T"/>
    <property type="match status" value="1"/>
</dbReference>
<proteinExistence type="inferred from homology"/>
<evidence type="ECO:0000256" key="9">
    <source>
        <dbReference type="ARBA" id="ARBA00023034"/>
    </source>
</evidence>
<evidence type="ECO:0000256" key="1">
    <source>
        <dbReference type="ARBA" id="ARBA00004323"/>
    </source>
</evidence>
<name>A0A8C5Q8A3_9ANUR</name>
<dbReference type="PANTHER" id="PTHR11214">
    <property type="entry name" value="BETA-1,3-N-ACETYLGLUCOSAMINYLTRANSFERASE"/>
    <property type="match status" value="1"/>
</dbReference>
<sequence length="344" mass="40281">MVKMRRQLFVLIFVVFTMSCIFLITSIFSTYGNRIFKPRDFMIQLPQTRPLPITKESVNLTDGVHTYYLNLSRFQEEIPFLQDYQCSLTLTPSGRFQDRPSLLILAIKSHPASGARRTALRQTWATEREVKGFWVKPIFLMAQDANPRRMELVKLESREFGDILQWDFTESHHNLSLKERCFLEWLHHHLPQVEFIFKGDDDEYVNPYAVVQYIKHHGSSPFILHGNLQRHSAVMRQYKYRVSENLYPHPVYPYFLSGGGFLFPGRSVKLLYEESQRIPVFPLDDVYFGFLGLAANLTYRHDSRFHVSGLAFKACRYQRALVVHGINPEQMVKIHNEAQNALCK</sequence>
<evidence type="ECO:0000256" key="2">
    <source>
        <dbReference type="ARBA" id="ARBA00004922"/>
    </source>
</evidence>
<evidence type="ECO:0000256" key="6">
    <source>
        <dbReference type="ARBA" id="ARBA00022692"/>
    </source>
</evidence>